<organism evidence="5 7">
    <name type="scientific">Billgrantia kenyensis</name>
    <dbReference type="NCBI Taxonomy" id="321266"/>
    <lineage>
        <taxon>Bacteria</taxon>
        <taxon>Pseudomonadati</taxon>
        <taxon>Pseudomonadota</taxon>
        <taxon>Gammaproteobacteria</taxon>
        <taxon>Oceanospirillales</taxon>
        <taxon>Halomonadaceae</taxon>
        <taxon>Billgrantia</taxon>
    </lineage>
</organism>
<dbReference type="Gene3D" id="2.60.120.10">
    <property type="entry name" value="Jelly Rolls"/>
    <property type="match status" value="1"/>
</dbReference>
<dbReference type="PANTHER" id="PTHR24567:SF75">
    <property type="entry name" value="FUMARATE AND NITRATE REDUCTION REGULATORY PROTEIN"/>
    <property type="match status" value="1"/>
</dbReference>
<keyword evidence="8" id="KW-1185">Reference proteome</keyword>
<comment type="caution">
    <text evidence="5">The sequence shown here is derived from an EMBL/GenBank/DDBJ whole genome shotgun (WGS) entry which is preliminary data.</text>
</comment>
<dbReference type="Proteomes" id="UP000518091">
    <property type="component" value="Unassembled WGS sequence"/>
</dbReference>
<dbReference type="SUPFAM" id="SSF51206">
    <property type="entry name" value="cAMP-binding domain-like"/>
    <property type="match status" value="1"/>
</dbReference>
<dbReference type="Proteomes" id="UP000814353">
    <property type="component" value="Unassembled WGS sequence"/>
</dbReference>
<keyword evidence="2" id="KW-0238">DNA-binding</keyword>
<dbReference type="EMBL" id="JACEFT010000001">
    <property type="protein sequence ID" value="MBA2777666.1"/>
    <property type="molecule type" value="Genomic_DNA"/>
</dbReference>
<name>A0A7W0ABY8_9GAMM</name>
<keyword evidence="1" id="KW-0805">Transcription regulation</keyword>
<dbReference type="InterPro" id="IPR036390">
    <property type="entry name" value="WH_DNA-bd_sf"/>
</dbReference>
<proteinExistence type="predicted"/>
<dbReference type="InterPro" id="IPR036388">
    <property type="entry name" value="WH-like_DNA-bd_sf"/>
</dbReference>
<dbReference type="PROSITE" id="PS51063">
    <property type="entry name" value="HTH_CRP_2"/>
    <property type="match status" value="1"/>
</dbReference>
<dbReference type="InterPro" id="IPR014710">
    <property type="entry name" value="RmlC-like_jellyroll"/>
</dbReference>
<evidence type="ECO:0000313" key="6">
    <source>
        <dbReference type="EMBL" id="MCG6660336.1"/>
    </source>
</evidence>
<dbReference type="GO" id="GO:0005829">
    <property type="term" value="C:cytosol"/>
    <property type="evidence" value="ECO:0007669"/>
    <property type="project" value="TreeGrafter"/>
</dbReference>
<feature type="domain" description="HTH crp-type" evidence="4">
    <location>
        <begin position="162"/>
        <end position="235"/>
    </location>
</feature>
<dbReference type="PRINTS" id="PR00034">
    <property type="entry name" value="HTHCRP"/>
</dbReference>
<dbReference type="InterPro" id="IPR050397">
    <property type="entry name" value="Env_Response_Regulators"/>
</dbReference>
<evidence type="ECO:0000256" key="2">
    <source>
        <dbReference type="ARBA" id="ARBA00023125"/>
    </source>
</evidence>
<dbReference type="SMART" id="SM00419">
    <property type="entry name" value="HTH_CRP"/>
    <property type="match status" value="1"/>
</dbReference>
<evidence type="ECO:0000256" key="1">
    <source>
        <dbReference type="ARBA" id="ARBA00023015"/>
    </source>
</evidence>
<dbReference type="CDD" id="cd00038">
    <property type="entry name" value="CAP_ED"/>
    <property type="match status" value="1"/>
</dbReference>
<evidence type="ECO:0000313" key="7">
    <source>
        <dbReference type="Proteomes" id="UP000518091"/>
    </source>
</evidence>
<dbReference type="Pfam" id="PF13545">
    <property type="entry name" value="HTH_Crp_2"/>
    <property type="match status" value="1"/>
</dbReference>
<evidence type="ECO:0000259" key="4">
    <source>
        <dbReference type="PROSITE" id="PS51063"/>
    </source>
</evidence>
<dbReference type="SMART" id="SM00100">
    <property type="entry name" value="cNMP"/>
    <property type="match status" value="1"/>
</dbReference>
<reference evidence="5 7" key="2">
    <citation type="submission" date="2020-07" db="EMBL/GenBank/DDBJ databases">
        <title>Identification of Halomonas strains.</title>
        <authorList>
            <person name="Xiao Z."/>
            <person name="Shen J."/>
        </authorList>
    </citation>
    <scope>NUCLEOTIDE SEQUENCE [LARGE SCALE GENOMIC DNA]</scope>
    <source>
        <strain evidence="5 7">DSM 17331</strain>
    </source>
</reference>
<evidence type="ECO:0000313" key="8">
    <source>
        <dbReference type="Proteomes" id="UP000814353"/>
    </source>
</evidence>
<dbReference type="AlphaFoldDB" id="A0A7W0ABY8"/>
<dbReference type="FunFam" id="1.10.10.10:FF:000028">
    <property type="entry name" value="Fumarate/nitrate reduction transcriptional regulator Fnr"/>
    <property type="match status" value="1"/>
</dbReference>
<dbReference type="GO" id="GO:0003677">
    <property type="term" value="F:DNA binding"/>
    <property type="evidence" value="ECO:0007669"/>
    <property type="project" value="UniProtKB-KW"/>
</dbReference>
<dbReference type="InterPro" id="IPR018490">
    <property type="entry name" value="cNMP-bd_dom_sf"/>
</dbReference>
<evidence type="ECO:0000313" key="5">
    <source>
        <dbReference type="EMBL" id="MBA2777666.1"/>
    </source>
</evidence>
<dbReference type="Gene3D" id="1.10.10.10">
    <property type="entry name" value="Winged helix-like DNA-binding domain superfamily/Winged helix DNA-binding domain"/>
    <property type="match status" value="1"/>
</dbReference>
<sequence>MPGQNTKRHAGVPRDSGCLSCYLKALCIPANLSSCEKQLFSQVVTTCVGLDKRAVLVSQGARFDSLYAVRTGFLKQETALDGAEQLLTALWFPGDIIGSDAIGLGRYPGTVSALESSTLCKLPFDSFLALAHELPQLYQYLHYNLSLAMHEERMSLHQLLCRTAEARLACFLLSISDCFRRRGYSSRHFRLPLSRQDIGNYLGLTQETVGRTLAAYQAQRLLRIEGREYQLLDLSRLEQMASSTGRRQKRR</sequence>
<dbReference type="InterPro" id="IPR000595">
    <property type="entry name" value="cNMP-bd_dom"/>
</dbReference>
<evidence type="ECO:0000256" key="3">
    <source>
        <dbReference type="ARBA" id="ARBA00023163"/>
    </source>
</evidence>
<accession>A0A7W0ABY8</accession>
<keyword evidence="3" id="KW-0804">Transcription</keyword>
<gene>
    <name evidence="5" type="ORF">H1D44_02005</name>
    <name evidence="6" type="ORF">HOP48_02085</name>
</gene>
<dbReference type="GO" id="GO:0003700">
    <property type="term" value="F:DNA-binding transcription factor activity"/>
    <property type="evidence" value="ECO:0007669"/>
    <property type="project" value="TreeGrafter"/>
</dbReference>
<dbReference type="CDD" id="cd00092">
    <property type="entry name" value="HTH_CRP"/>
    <property type="match status" value="1"/>
</dbReference>
<dbReference type="RefSeq" id="WP_181513163.1">
    <property type="nucleotide sequence ID" value="NZ_JABFUB010000001.1"/>
</dbReference>
<dbReference type="EMBL" id="JABFUB010000001">
    <property type="protein sequence ID" value="MCG6660336.1"/>
    <property type="molecule type" value="Genomic_DNA"/>
</dbReference>
<dbReference type="Pfam" id="PF00027">
    <property type="entry name" value="cNMP_binding"/>
    <property type="match status" value="1"/>
</dbReference>
<dbReference type="PANTHER" id="PTHR24567">
    <property type="entry name" value="CRP FAMILY TRANSCRIPTIONAL REGULATORY PROTEIN"/>
    <property type="match status" value="1"/>
</dbReference>
<dbReference type="SUPFAM" id="SSF46785">
    <property type="entry name" value="Winged helix' DNA-binding domain"/>
    <property type="match status" value="1"/>
</dbReference>
<reference evidence="6 8" key="1">
    <citation type="submission" date="2020-05" db="EMBL/GenBank/DDBJ databases">
        <title>Comparative genomic analysis of denitrifying bacteria from Halomonas genus.</title>
        <authorList>
            <person name="Wang L."/>
            <person name="Shao Z."/>
        </authorList>
    </citation>
    <scope>NUCLEOTIDE SEQUENCE [LARGE SCALE GENOMIC DNA]</scope>
    <source>
        <strain evidence="6 8">DSM 17331</strain>
    </source>
</reference>
<protein>
    <submittedName>
        <fullName evidence="5">Helix-turn-helix domain-containing protein</fullName>
    </submittedName>
</protein>
<dbReference type="InterPro" id="IPR012318">
    <property type="entry name" value="HTH_CRP"/>
</dbReference>